<comment type="caution">
    <text evidence="2">The sequence shown here is derived from an EMBL/GenBank/DDBJ whole genome shotgun (WGS) entry which is preliminary data.</text>
</comment>
<evidence type="ECO:0000259" key="1">
    <source>
        <dbReference type="Pfam" id="PF09836"/>
    </source>
</evidence>
<feature type="domain" description="Putative DNA-binding" evidence="1">
    <location>
        <begin position="8"/>
        <end position="99"/>
    </location>
</feature>
<name>A0A0W0STY7_9GAMM</name>
<protein>
    <recommendedName>
        <fullName evidence="1">Putative DNA-binding domain-containing protein</fullName>
    </recommendedName>
</protein>
<dbReference type="Pfam" id="PF09836">
    <property type="entry name" value="DUF2063"/>
    <property type="match status" value="1"/>
</dbReference>
<evidence type="ECO:0000313" key="2">
    <source>
        <dbReference type="EMBL" id="KTC86855.1"/>
    </source>
</evidence>
<evidence type="ECO:0000313" key="3">
    <source>
        <dbReference type="Proteomes" id="UP000054742"/>
    </source>
</evidence>
<sequence length="256" mass="29088">MLFSLNKLQSCFKDAILDEDTSDIYALIDENRLSAQCRLQIYQNNFNELVKETLKGIYPTVHSLVGADFFGSVTQHYSKNYPSHSGDLAQFGKQFPNFLADFIPTKGLIYLPEVARLDWAYHEVFHAAEPPVFAIEKLQAIPEEQYGRIKFALHPASRILMCQFPILKIWEICQNENNEESVNLDIGGDDILVIRRQLKIEFEKLSKGEATLLTALGKGLTFTQACVLALEVEPEYNINSHLQHCLFSGIIVNFTL</sequence>
<proteinExistence type="predicted"/>
<gene>
    <name evidence="2" type="ORF">Lbru_0084</name>
</gene>
<dbReference type="InterPro" id="IPR018640">
    <property type="entry name" value="DUF2063"/>
</dbReference>
<accession>A0A0W0STY7</accession>
<keyword evidence="3" id="KW-1185">Reference proteome</keyword>
<dbReference type="Gene3D" id="1.10.150.690">
    <property type="entry name" value="DUF2063"/>
    <property type="match status" value="1"/>
</dbReference>
<dbReference type="STRING" id="29422.Lbru_0084"/>
<dbReference type="EMBL" id="LNXV01000003">
    <property type="protein sequence ID" value="KTC86855.1"/>
    <property type="molecule type" value="Genomic_DNA"/>
</dbReference>
<dbReference type="AlphaFoldDB" id="A0A0W0STY7"/>
<dbReference type="InterPro" id="IPR044922">
    <property type="entry name" value="DUF2063_N_sf"/>
</dbReference>
<dbReference type="Proteomes" id="UP000054742">
    <property type="component" value="Unassembled WGS sequence"/>
</dbReference>
<dbReference type="RefSeq" id="WP_058440207.1">
    <property type="nucleotide sequence ID" value="NZ_CAAAHU010000001.1"/>
</dbReference>
<organism evidence="2 3">
    <name type="scientific">Legionella brunensis</name>
    <dbReference type="NCBI Taxonomy" id="29422"/>
    <lineage>
        <taxon>Bacteria</taxon>
        <taxon>Pseudomonadati</taxon>
        <taxon>Pseudomonadota</taxon>
        <taxon>Gammaproteobacteria</taxon>
        <taxon>Legionellales</taxon>
        <taxon>Legionellaceae</taxon>
        <taxon>Legionella</taxon>
    </lineage>
</organism>
<reference evidence="2 3" key="1">
    <citation type="submission" date="2015-11" db="EMBL/GenBank/DDBJ databases">
        <title>Genomic analysis of 38 Legionella species identifies large and diverse effector repertoires.</title>
        <authorList>
            <person name="Burstein D."/>
            <person name="Amaro F."/>
            <person name="Zusman T."/>
            <person name="Lifshitz Z."/>
            <person name="Cohen O."/>
            <person name="Gilbert J.A."/>
            <person name="Pupko T."/>
            <person name="Shuman H.A."/>
            <person name="Segal G."/>
        </authorList>
    </citation>
    <scope>NUCLEOTIDE SEQUENCE [LARGE SCALE GENOMIC DNA]</scope>
    <source>
        <strain evidence="2 3">ATCC 43878</strain>
    </source>
</reference>
<dbReference type="PATRIC" id="fig|29422.6.peg.85"/>